<reference evidence="1" key="1">
    <citation type="submission" date="2021-08" db="EMBL/GenBank/DDBJ databases">
        <title>Comparative analyses of Brucepasteria parasyntrophica and Teretinema zuelzerae.</title>
        <authorList>
            <person name="Song Y."/>
            <person name="Brune A."/>
        </authorList>
    </citation>
    <scope>NUCLEOTIDE SEQUENCE</scope>
    <source>
        <strain evidence="1">DSM 1903</strain>
    </source>
</reference>
<dbReference type="AlphaFoldDB" id="A0AAE3EJV4"/>
<dbReference type="PROSITE" id="PS51257">
    <property type="entry name" value="PROKAR_LIPOPROTEIN"/>
    <property type="match status" value="1"/>
</dbReference>
<name>A0AAE3EJV4_9SPIR</name>
<accession>A0AAE3EJV4</accession>
<dbReference type="RefSeq" id="WP_230758457.1">
    <property type="nucleotide sequence ID" value="NZ_JAINWA010000003.1"/>
</dbReference>
<dbReference type="EMBL" id="JAINWA010000003">
    <property type="protein sequence ID" value="MCD1656079.1"/>
    <property type="molecule type" value="Genomic_DNA"/>
</dbReference>
<comment type="caution">
    <text evidence="1">The sequence shown here is derived from an EMBL/GenBank/DDBJ whole genome shotgun (WGS) entry which is preliminary data.</text>
</comment>
<dbReference type="Proteomes" id="UP001198163">
    <property type="component" value="Unassembled WGS sequence"/>
</dbReference>
<evidence type="ECO:0000313" key="2">
    <source>
        <dbReference type="Proteomes" id="UP001198163"/>
    </source>
</evidence>
<organism evidence="1 2">
    <name type="scientific">Teretinema zuelzerae</name>
    <dbReference type="NCBI Taxonomy" id="156"/>
    <lineage>
        <taxon>Bacteria</taxon>
        <taxon>Pseudomonadati</taxon>
        <taxon>Spirochaetota</taxon>
        <taxon>Spirochaetia</taxon>
        <taxon>Spirochaetales</taxon>
        <taxon>Treponemataceae</taxon>
        <taxon>Teretinema</taxon>
    </lineage>
</organism>
<evidence type="ECO:0008006" key="3">
    <source>
        <dbReference type="Google" id="ProtNLM"/>
    </source>
</evidence>
<proteinExistence type="predicted"/>
<keyword evidence="2" id="KW-1185">Reference proteome</keyword>
<evidence type="ECO:0000313" key="1">
    <source>
        <dbReference type="EMBL" id="MCD1656079.1"/>
    </source>
</evidence>
<gene>
    <name evidence="1" type="ORF">K7J14_15370</name>
</gene>
<sequence>MKSRISLLLFFVLVLTGCVTRPYTIDDYNQFRKKPLSASKSILLGFVPGLPQLLNGEYLEASVYFTGFSVPLIVNQVLQKTIDTDTEAGQTLMKSTAAICLSFYGISYVDGIVSSFQRTNQFNKIRSEDKEYVDIQEKKK</sequence>
<protein>
    <recommendedName>
        <fullName evidence="3">Lipoprotein</fullName>
    </recommendedName>
</protein>